<evidence type="ECO:0000256" key="3">
    <source>
        <dbReference type="ARBA" id="ARBA00012438"/>
    </source>
</evidence>
<dbReference type="EMBL" id="FOOE01000021">
    <property type="protein sequence ID" value="SFG02322.1"/>
    <property type="molecule type" value="Genomic_DNA"/>
</dbReference>
<keyword evidence="13 14" id="KW-0472">Membrane</keyword>
<dbReference type="eggNOG" id="COG2770">
    <property type="taxonomic scope" value="Bacteria"/>
</dbReference>
<dbReference type="InterPro" id="IPR036890">
    <property type="entry name" value="HATPase_C_sf"/>
</dbReference>
<dbReference type="STRING" id="1529.SAMN04487885_12113"/>
<dbReference type="PROSITE" id="PS50109">
    <property type="entry name" value="HIS_KIN"/>
    <property type="match status" value="1"/>
</dbReference>
<proteinExistence type="predicted"/>
<keyword evidence="8" id="KW-0547">Nucleotide-binding</keyword>
<dbReference type="Gene3D" id="3.30.565.10">
    <property type="entry name" value="Histidine kinase-like ATPase, C-terminal domain"/>
    <property type="match status" value="1"/>
</dbReference>
<dbReference type="Gene3D" id="1.10.287.130">
    <property type="match status" value="1"/>
</dbReference>
<comment type="subcellular location">
    <subcellularLocation>
        <location evidence="2">Cell membrane</location>
        <topology evidence="2">Multi-pass membrane protein</topology>
    </subcellularLocation>
</comment>
<evidence type="ECO:0000256" key="14">
    <source>
        <dbReference type="SAM" id="Phobius"/>
    </source>
</evidence>
<keyword evidence="10" id="KW-0067">ATP-binding</keyword>
<evidence type="ECO:0000256" key="4">
    <source>
        <dbReference type="ARBA" id="ARBA00022475"/>
    </source>
</evidence>
<evidence type="ECO:0000256" key="8">
    <source>
        <dbReference type="ARBA" id="ARBA00022741"/>
    </source>
</evidence>
<dbReference type="FunFam" id="1.10.287.130:FF:000001">
    <property type="entry name" value="Two-component sensor histidine kinase"/>
    <property type="match status" value="1"/>
</dbReference>
<evidence type="ECO:0000256" key="10">
    <source>
        <dbReference type="ARBA" id="ARBA00022840"/>
    </source>
</evidence>
<evidence type="ECO:0000313" key="17">
    <source>
        <dbReference type="EMBL" id="SFG02322.1"/>
    </source>
</evidence>
<evidence type="ECO:0000256" key="7">
    <source>
        <dbReference type="ARBA" id="ARBA00022692"/>
    </source>
</evidence>
<comment type="catalytic activity">
    <reaction evidence="1">
        <text>ATP + protein L-histidine = ADP + protein N-phospho-L-histidine.</text>
        <dbReference type="EC" id="2.7.13.3"/>
    </reaction>
</comment>
<dbReference type="PANTHER" id="PTHR45528">
    <property type="entry name" value="SENSOR HISTIDINE KINASE CPXA"/>
    <property type="match status" value="1"/>
</dbReference>
<feature type="transmembrane region" description="Helical" evidence="14">
    <location>
        <begin position="173"/>
        <end position="196"/>
    </location>
</feature>
<keyword evidence="7 14" id="KW-0812">Transmembrane</keyword>
<dbReference type="GO" id="GO:0005524">
    <property type="term" value="F:ATP binding"/>
    <property type="evidence" value="ECO:0007669"/>
    <property type="project" value="UniProtKB-KW"/>
</dbReference>
<dbReference type="InterPro" id="IPR003660">
    <property type="entry name" value="HAMP_dom"/>
</dbReference>
<dbReference type="Pfam" id="PF00672">
    <property type="entry name" value="HAMP"/>
    <property type="match status" value="1"/>
</dbReference>
<feature type="domain" description="Histidine kinase" evidence="15">
    <location>
        <begin position="258"/>
        <end position="476"/>
    </location>
</feature>
<name>A0A1I2NEZ5_9CLOT</name>
<reference evidence="17 18" key="1">
    <citation type="submission" date="2016-10" db="EMBL/GenBank/DDBJ databases">
        <authorList>
            <person name="de Groot N.N."/>
        </authorList>
    </citation>
    <scope>NUCLEOTIDE SEQUENCE [LARGE SCALE GENOMIC DNA]</scope>
    <source>
        <strain evidence="17 18">NLAE-zl-G419</strain>
    </source>
</reference>
<dbReference type="eggNOG" id="COG5002">
    <property type="taxonomic scope" value="Bacteria"/>
</dbReference>
<dbReference type="SMART" id="SM00387">
    <property type="entry name" value="HATPase_c"/>
    <property type="match status" value="1"/>
</dbReference>
<evidence type="ECO:0000256" key="6">
    <source>
        <dbReference type="ARBA" id="ARBA00022679"/>
    </source>
</evidence>
<dbReference type="SMART" id="SM00388">
    <property type="entry name" value="HisKA"/>
    <property type="match status" value="1"/>
</dbReference>
<evidence type="ECO:0000313" key="18">
    <source>
        <dbReference type="Proteomes" id="UP000182135"/>
    </source>
</evidence>
<dbReference type="EC" id="2.7.13.3" evidence="3"/>
<keyword evidence="6" id="KW-0808">Transferase</keyword>
<dbReference type="InterPro" id="IPR036097">
    <property type="entry name" value="HisK_dim/P_sf"/>
</dbReference>
<evidence type="ECO:0000256" key="11">
    <source>
        <dbReference type="ARBA" id="ARBA00022989"/>
    </source>
</evidence>
<evidence type="ECO:0000256" key="9">
    <source>
        <dbReference type="ARBA" id="ARBA00022777"/>
    </source>
</evidence>
<dbReference type="InterPro" id="IPR050398">
    <property type="entry name" value="HssS/ArlS-like"/>
</dbReference>
<evidence type="ECO:0000259" key="16">
    <source>
        <dbReference type="PROSITE" id="PS50885"/>
    </source>
</evidence>
<keyword evidence="18" id="KW-1185">Reference proteome</keyword>
<keyword evidence="9 17" id="KW-0418">Kinase</keyword>
<dbReference type="GO" id="GO:0005886">
    <property type="term" value="C:plasma membrane"/>
    <property type="evidence" value="ECO:0007669"/>
    <property type="project" value="UniProtKB-SubCell"/>
</dbReference>
<dbReference type="Pfam" id="PF02518">
    <property type="entry name" value="HATPase_c"/>
    <property type="match status" value="1"/>
</dbReference>
<dbReference type="CDD" id="cd06225">
    <property type="entry name" value="HAMP"/>
    <property type="match status" value="1"/>
</dbReference>
<dbReference type="PROSITE" id="PS50885">
    <property type="entry name" value="HAMP"/>
    <property type="match status" value="1"/>
</dbReference>
<dbReference type="SMART" id="SM00304">
    <property type="entry name" value="HAMP"/>
    <property type="match status" value="1"/>
</dbReference>
<evidence type="ECO:0000256" key="1">
    <source>
        <dbReference type="ARBA" id="ARBA00000085"/>
    </source>
</evidence>
<keyword evidence="4" id="KW-1003">Cell membrane</keyword>
<dbReference type="Gene3D" id="6.10.340.10">
    <property type="match status" value="1"/>
</dbReference>
<protein>
    <recommendedName>
        <fullName evidence="3">histidine kinase</fullName>
        <ecNumber evidence="3">2.7.13.3</ecNumber>
    </recommendedName>
</protein>
<feature type="domain" description="HAMP" evidence="16">
    <location>
        <begin position="198"/>
        <end position="250"/>
    </location>
</feature>
<dbReference type="CDD" id="cd00082">
    <property type="entry name" value="HisKA"/>
    <property type="match status" value="1"/>
</dbReference>
<dbReference type="InterPro" id="IPR003594">
    <property type="entry name" value="HATPase_dom"/>
</dbReference>
<dbReference type="AlphaFoldDB" id="A0A1I2NEZ5"/>
<dbReference type="Proteomes" id="UP000182135">
    <property type="component" value="Unassembled WGS sequence"/>
</dbReference>
<dbReference type="FunFam" id="3.30.565.10:FF:000006">
    <property type="entry name" value="Sensor histidine kinase WalK"/>
    <property type="match status" value="1"/>
</dbReference>
<evidence type="ECO:0000256" key="5">
    <source>
        <dbReference type="ARBA" id="ARBA00022553"/>
    </source>
</evidence>
<organism evidence="17 18">
    <name type="scientific">Clostridium cadaveris</name>
    <dbReference type="NCBI Taxonomy" id="1529"/>
    <lineage>
        <taxon>Bacteria</taxon>
        <taxon>Bacillati</taxon>
        <taxon>Bacillota</taxon>
        <taxon>Clostridia</taxon>
        <taxon>Eubacteriales</taxon>
        <taxon>Clostridiaceae</taxon>
        <taxon>Clostridium</taxon>
    </lineage>
</organism>
<keyword evidence="5" id="KW-0597">Phosphoprotein</keyword>
<dbReference type="Pfam" id="PF00512">
    <property type="entry name" value="HisKA"/>
    <property type="match status" value="1"/>
</dbReference>
<evidence type="ECO:0000256" key="2">
    <source>
        <dbReference type="ARBA" id="ARBA00004651"/>
    </source>
</evidence>
<dbReference type="SUPFAM" id="SSF55874">
    <property type="entry name" value="ATPase domain of HSP90 chaperone/DNA topoisomerase II/histidine kinase"/>
    <property type="match status" value="1"/>
</dbReference>
<feature type="transmembrane region" description="Helical" evidence="14">
    <location>
        <begin position="12"/>
        <end position="34"/>
    </location>
</feature>
<keyword evidence="12" id="KW-0902">Two-component regulatory system</keyword>
<dbReference type="PANTHER" id="PTHR45528:SF1">
    <property type="entry name" value="SENSOR HISTIDINE KINASE CPXA"/>
    <property type="match status" value="1"/>
</dbReference>
<evidence type="ECO:0000259" key="15">
    <source>
        <dbReference type="PROSITE" id="PS50109"/>
    </source>
</evidence>
<keyword evidence="11 14" id="KW-1133">Transmembrane helix</keyword>
<accession>A0A1I2NEZ5</accession>
<dbReference type="InterPro" id="IPR003661">
    <property type="entry name" value="HisK_dim/P_dom"/>
</dbReference>
<dbReference type="SUPFAM" id="SSF47384">
    <property type="entry name" value="Homodimeric domain of signal transducing histidine kinase"/>
    <property type="match status" value="1"/>
</dbReference>
<dbReference type="InterPro" id="IPR005467">
    <property type="entry name" value="His_kinase_dom"/>
</dbReference>
<dbReference type="GO" id="GO:0000155">
    <property type="term" value="F:phosphorelay sensor kinase activity"/>
    <property type="evidence" value="ECO:0007669"/>
    <property type="project" value="InterPro"/>
</dbReference>
<gene>
    <name evidence="17" type="ORF">SAMN04487885_12113</name>
</gene>
<sequence length="476" mass="54466">MLVKNSLVSKMIVTFTTIIAVSFIIMASFLSIWFEGYYFEERKSLLDKQGKTIATSAMIYIDEQQESALNRLKSDLSFAQSTLGADIVLTDAMGYVYQVSSDEYKNLMFTNLNIKEMDELREGRSVEKKGKFDEPFNSPCYIYIKPIFVSDTFRGVIFMHTPLDQIKTPLTKVYAIIWMCAILAIVFSSIVIYYFAQRILITPLSKINIAARRIAKGEVERRAYINSNDEIGELATSFNIMEDSLEQVEKNRREFMSNVSHELRSPITSIKGFIGGVLDGVIPKGKENYYLNIAYDEIQRLARLVNDLLDLASMESGKFSLRIVELDIIEIVKVCVIKFEQRINEKKLKVDVIFPEDHIYVAGDRDRMTQVVTNLLDNSLKYAKENGVIKVTIKDKGDKIHVSVYNDGPPIRDEDITHIWDRFYKGDKSRTSKISTGLGLPIVRNILTQLGEDIWVENKKKDKEEGVVFTFTLTKI</sequence>
<evidence type="ECO:0000256" key="13">
    <source>
        <dbReference type="ARBA" id="ARBA00023136"/>
    </source>
</evidence>
<evidence type="ECO:0000256" key="12">
    <source>
        <dbReference type="ARBA" id="ARBA00023012"/>
    </source>
</evidence>
<dbReference type="SUPFAM" id="SSF158472">
    <property type="entry name" value="HAMP domain-like"/>
    <property type="match status" value="1"/>
</dbReference>